<feature type="compositionally biased region" description="Basic and acidic residues" evidence="2">
    <location>
        <begin position="370"/>
        <end position="386"/>
    </location>
</feature>
<gene>
    <name evidence="3" type="ORF">BLNAU_8406</name>
</gene>
<keyword evidence="4" id="KW-1185">Reference proteome</keyword>
<organism evidence="3 4">
    <name type="scientific">Blattamonas nauphoetae</name>
    <dbReference type="NCBI Taxonomy" id="2049346"/>
    <lineage>
        <taxon>Eukaryota</taxon>
        <taxon>Metamonada</taxon>
        <taxon>Preaxostyla</taxon>
        <taxon>Oxymonadida</taxon>
        <taxon>Blattamonas</taxon>
    </lineage>
</organism>
<keyword evidence="1" id="KW-0175">Coiled coil</keyword>
<comment type="caution">
    <text evidence="3">The sequence shown here is derived from an EMBL/GenBank/DDBJ whole genome shotgun (WGS) entry which is preliminary data.</text>
</comment>
<evidence type="ECO:0000313" key="4">
    <source>
        <dbReference type="Proteomes" id="UP001281761"/>
    </source>
</evidence>
<feature type="region of interest" description="Disordered" evidence="2">
    <location>
        <begin position="370"/>
        <end position="401"/>
    </location>
</feature>
<protein>
    <submittedName>
        <fullName evidence="3">Uncharacterized protein</fullName>
    </submittedName>
</protein>
<dbReference type="Proteomes" id="UP001281761">
    <property type="component" value="Unassembled WGS sequence"/>
</dbReference>
<evidence type="ECO:0000256" key="1">
    <source>
        <dbReference type="SAM" id="Coils"/>
    </source>
</evidence>
<sequence>MFSHPTPGTPIETSVISNDFYADFRRLVTDVNVVKERNQTLQNHMDQLERERTTSAQKMINQQKQIDLQKDQLTESKMDVERLKKELERSIQMIEQQSQVISQQKSQLDHQNEMIAGLTTSIENIKNESGEARTSVKQLQNQINSAQSSQQNQISSLSSQLSQISNELRQQIQQTNSSISSTTSTLRTQIDAVRTRVNDDCLRKGVGYNLQNDMSVLFVQMMLVSADDGVIWITGKAENHSILRGMKWSVWMKAEQRISSEVLDDGDMRGEETGRKCRAEEADGSQRIERKKFVLIHPAKQRRRPEQTFPEWMGQISVDERTEILPTILAGEMEASGGGGYQHSLAWSEEAGVGVLKSAELMAEEGAMDEERVMDQHCSQKADTTRSKTTSSSHSLSSREDCPDFTEIVTIHRFIDGWPEIEEQCKSGGEGEGEVVDHRARLATENVNHSTKRKHEAMPEPTMISHKQRLLSKRSQKLCETFVGSC</sequence>
<reference evidence="3 4" key="1">
    <citation type="journal article" date="2022" name="bioRxiv">
        <title>Genomics of Preaxostyla Flagellates Illuminates Evolutionary Transitions and the Path Towards Mitochondrial Loss.</title>
        <authorList>
            <person name="Novak L.V.F."/>
            <person name="Treitli S.C."/>
            <person name="Pyrih J."/>
            <person name="Halakuc P."/>
            <person name="Pipaliya S.V."/>
            <person name="Vacek V."/>
            <person name="Brzon O."/>
            <person name="Soukal P."/>
            <person name="Eme L."/>
            <person name="Dacks J.B."/>
            <person name="Karnkowska A."/>
            <person name="Elias M."/>
            <person name="Hampl V."/>
        </authorList>
    </citation>
    <scope>NUCLEOTIDE SEQUENCE [LARGE SCALE GENOMIC DNA]</scope>
    <source>
        <strain evidence="3">NAU3</strain>
        <tissue evidence="3">Gut</tissue>
    </source>
</reference>
<accession>A0ABQ9XYJ3</accession>
<proteinExistence type="predicted"/>
<evidence type="ECO:0000256" key="2">
    <source>
        <dbReference type="SAM" id="MobiDB-lite"/>
    </source>
</evidence>
<dbReference type="EMBL" id="JARBJD010000054">
    <property type="protein sequence ID" value="KAK2956566.1"/>
    <property type="molecule type" value="Genomic_DNA"/>
</dbReference>
<feature type="compositionally biased region" description="Low complexity" evidence="2">
    <location>
        <begin position="387"/>
        <end position="396"/>
    </location>
</feature>
<name>A0ABQ9XYJ3_9EUKA</name>
<evidence type="ECO:0000313" key="3">
    <source>
        <dbReference type="EMBL" id="KAK2956566.1"/>
    </source>
</evidence>
<dbReference type="Gene3D" id="1.10.287.1490">
    <property type="match status" value="1"/>
</dbReference>
<feature type="coiled-coil region" evidence="1">
    <location>
        <begin position="31"/>
        <end position="174"/>
    </location>
</feature>